<protein>
    <submittedName>
        <fullName evidence="6">Radical SAM/SPASM domain-containing protein</fullName>
    </submittedName>
</protein>
<gene>
    <name evidence="6" type="ORF">ACFO4E_24475</name>
</gene>
<dbReference type="SFLD" id="SFLDS00029">
    <property type="entry name" value="Radical_SAM"/>
    <property type="match status" value="1"/>
</dbReference>
<dbReference type="SUPFAM" id="SSF102114">
    <property type="entry name" value="Radical SAM enzymes"/>
    <property type="match status" value="1"/>
</dbReference>
<keyword evidence="7" id="KW-1185">Reference proteome</keyword>
<organism evidence="6 7">
    <name type="scientific">Nocardiopsis mangrovi</name>
    <dbReference type="NCBI Taxonomy" id="1179818"/>
    <lineage>
        <taxon>Bacteria</taxon>
        <taxon>Bacillati</taxon>
        <taxon>Actinomycetota</taxon>
        <taxon>Actinomycetes</taxon>
        <taxon>Streptosporangiales</taxon>
        <taxon>Nocardiopsidaceae</taxon>
        <taxon>Nocardiopsis</taxon>
    </lineage>
</organism>
<dbReference type="EMBL" id="JBHSFQ010000031">
    <property type="protein sequence ID" value="MFC4565024.1"/>
    <property type="molecule type" value="Genomic_DNA"/>
</dbReference>
<evidence type="ECO:0000256" key="1">
    <source>
        <dbReference type="ARBA" id="ARBA00022691"/>
    </source>
</evidence>
<proteinExistence type="predicted"/>
<evidence type="ECO:0000256" key="2">
    <source>
        <dbReference type="ARBA" id="ARBA00022723"/>
    </source>
</evidence>
<dbReference type="PANTHER" id="PTHR11228">
    <property type="entry name" value="RADICAL SAM DOMAIN PROTEIN"/>
    <property type="match status" value="1"/>
</dbReference>
<dbReference type="CDD" id="cd01335">
    <property type="entry name" value="Radical_SAM"/>
    <property type="match status" value="1"/>
</dbReference>
<dbReference type="Proteomes" id="UP001595923">
    <property type="component" value="Unassembled WGS sequence"/>
</dbReference>
<keyword evidence="2" id="KW-0479">Metal-binding</keyword>
<dbReference type="RefSeq" id="WP_378578640.1">
    <property type="nucleotide sequence ID" value="NZ_JBHSFQ010000031.1"/>
</dbReference>
<dbReference type="SMART" id="SM00729">
    <property type="entry name" value="Elp3"/>
    <property type="match status" value="1"/>
</dbReference>
<dbReference type="InterPro" id="IPR007197">
    <property type="entry name" value="rSAM"/>
</dbReference>
<dbReference type="InterPro" id="IPR058240">
    <property type="entry name" value="rSAM_sf"/>
</dbReference>
<evidence type="ECO:0000256" key="4">
    <source>
        <dbReference type="ARBA" id="ARBA00023014"/>
    </source>
</evidence>
<dbReference type="SFLD" id="SFLDG01067">
    <property type="entry name" value="SPASM/twitch_domain_containing"/>
    <property type="match status" value="1"/>
</dbReference>
<dbReference type="Pfam" id="PF04055">
    <property type="entry name" value="Radical_SAM"/>
    <property type="match status" value="1"/>
</dbReference>
<reference evidence="7" key="1">
    <citation type="journal article" date="2019" name="Int. J. Syst. Evol. Microbiol.">
        <title>The Global Catalogue of Microorganisms (GCM) 10K type strain sequencing project: providing services to taxonomists for standard genome sequencing and annotation.</title>
        <authorList>
            <consortium name="The Broad Institute Genomics Platform"/>
            <consortium name="The Broad Institute Genome Sequencing Center for Infectious Disease"/>
            <person name="Wu L."/>
            <person name="Ma J."/>
        </authorList>
    </citation>
    <scope>NUCLEOTIDE SEQUENCE [LARGE SCALE GENOMIC DNA]</scope>
    <source>
        <strain evidence="7">XZYJ18</strain>
    </source>
</reference>
<dbReference type="InterPro" id="IPR013785">
    <property type="entry name" value="Aldolase_TIM"/>
</dbReference>
<keyword evidence="1" id="KW-0949">S-adenosyl-L-methionine</keyword>
<feature type="domain" description="Radical SAM core" evidence="5">
    <location>
        <begin position="21"/>
        <end position="229"/>
    </location>
</feature>
<keyword evidence="3" id="KW-0408">Iron</keyword>
<evidence type="ECO:0000313" key="6">
    <source>
        <dbReference type="EMBL" id="MFC4565024.1"/>
    </source>
</evidence>
<sequence>MKRSLLVDTHAASCYFRTSVGGDGRKALVQITERCNLHCAHCFVSSTKEGADMSLADITGKVLPRLRAARVERITLTGGEPFVHPDIMGICEAVAEAGMPLGICTNATQTGRAQIERLAEIGDVHVNISFDGFRADSHGKFRGNRGSFTTTVATARAFAQAGLLQGLLSTPNTLTDPEEFADLCAFAAEIGAKYVLMNPLSSFGRGIKSKGQLAADTEKMNAIRAVTARFADQVELVDIRFPNEDKPLGGCDAGKLIYVFSDGQTAVCPYLVFAARNPVSRYPDTDFLTGNILTHDVADPLDGYDFHSRYQVGNNPTCRSCEMETQCGKGCPAAVVANGGLIGDVDTEQCPVVPETARLLPVSTR</sequence>
<dbReference type="InterPro" id="IPR050377">
    <property type="entry name" value="Radical_SAM_PqqE_MftC-like"/>
</dbReference>
<accession>A0ABV9E4C7</accession>
<dbReference type="PROSITE" id="PS51918">
    <property type="entry name" value="RADICAL_SAM"/>
    <property type="match status" value="1"/>
</dbReference>
<evidence type="ECO:0000256" key="3">
    <source>
        <dbReference type="ARBA" id="ARBA00023004"/>
    </source>
</evidence>
<evidence type="ECO:0000313" key="7">
    <source>
        <dbReference type="Proteomes" id="UP001595923"/>
    </source>
</evidence>
<keyword evidence="4" id="KW-0411">Iron-sulfur</keyword>
<evidence type="ECO:0000259" key="5">
    <source>
        <dbReference type="PROSITE" id="PS51918"/>
    </source>
</evidence>
<dbReference type="PANTHER" id="PTHR11228:SF7">
    <property type="entry name" value="PQQA PEPTIDE CYCLASE"/>
    <property type="match status" value="1"/>
</dbReference>
<dbReference type="Gene3D" id="3.20.20.70">
    <property type="entry name" value="Aldolase class I"/>
    <property type="match status" value="1"/>
</dbReference>
<dbReference type="InterPro" id="IPR006638">
    <property type="entry name" value="Elp3/MiaA/NifB-like_rSAM"/>
</dbReference>
<comment type="caution">
    <text evidence="6">The sequence shown here is derived from an EMBL/GenBank/DDBJ whole genome shotgun (WGS) entry which is preliminary data.</text>
</comment>
<name>A0ABV9E4C7_9ACTN</name>